<sequence>MFIDKAAKYNVKWLILFHDENVFANFWGNKLKNHEALMFGLKNCHREIFDLLKGKRFHYIDIPVHNNIGDLLILQGAMKFFCDFRLSPITISSARCFKPEWVKESDVLVFHGGGNFGDIYEDIDGLREGIMRRFKKNRIVMMPQTIFFNRLENKIRSAGAWRECMDFHLFVRDQVSYDAAKLFSDHIYLVPDMAHHLYPFKRKGKVNSSSLRIQRVDAEKRKTPGALKGMKIDETTDWIDVVGFRNKWIRFTWILESFAIRYNIDWMLRMVGPLIWMPISKYLSKQAVKTFSNHGHVITDRLHGHILACLMDIPNTVIDNSYGKNSTYMKEWTIDSEIVSLIGED</sequence>
<feature type="domain" description="Polysaccharide pyruvyl transferase" evidence="1">
    <location>
        <begin position="67"/>
        <end position="322"/>
    </location>
</feature>
<accession>A0ABW8ZNZ3</accession>
<organism evidence="2 3">
    <name type="scientific">Paraburkholderia agricolaris</name>
    <dbReference type="NCBI Taxonomy" id="2152888"/>
    <lineage>
        <taxon>Bacteria</taxon>
        <taxon>Pseudomonadati</taxon>
        <taxon>Pseudomonadota</taxon>
        <taxon>Betaproteobacteria</taxon>
        <taxon>Burkholderiales</taxon>
        <taxon>Burkholderiaceae</taxon>
        <taxon>Paraburkholderia</taxon>
    </lineage>
</organism>
<protein>
    <submittedName>
        <fullName evidence="2">Polysaccharide pyruvyl transferase family protein</fullName>
    </submittedName>
</protein>
<proteinExistence type="predicted"/>
<dbReference type="EMBL" id="JAQQFN010000011">
    <property type="protein sequence ID" value="MFL9884618.1"/>
    <property type="molecule type" value="Genomic_DNA"/>
</dbReference>
<evidence type="ECO:0000313" key="2">
    <source>
        <dbReference type="EMBL" id="MFL9884618.1"/>
    </source>
</evidence>
<keyword evidence="3" id="KW-1185">Reference proteome</keyword>
<keyword evidence="2" id="KW-0808">Transferase</keyword>
<dbReference type="Proteomes" id="UP001629249">
    <property type="component" value="Unassembled WGS sequence"/>
</dbReference>
<comment type="caution">
    <text evidence="2">The sequence shown here is derived from an EMBL/GenBank/DDBJ whole genome shotgun (WGS) entry which is preliminary data.</text>
</comment>
<dbReference type="Pfam" id="PF04230">
    <property type="entry name" value="PS_pyruv_trans"/>
    <property type="match status" value="1"/>
</dbReference>
<dbReference type="RefSeq" id="WP_408333998.1">
    <property type="nucleotide sequence ID" value="NZ_JAQQFH010000041.1"/>
</dbReference>
<evidence type="ECO:0000259" key="1">
    <source>
        <dbReference type="Pfam" id="PF04230"/>
    </source>
</evidence>
<evidence type="ECO:0000313" key="3">
    <source>
        <dbReference type="Proteomes" id="UP001629249"/>
    </source>
</evidence>
<name>A0ABW8ZNZ3_9BURK</name>
<reference evidence="2 3" key="1">
    <citation type="journal article" date="2024" name="Chem. Sci.">
        <title>Discovery of megapolipeptins by genome mining of a Burkholderiales bacteria collection.</title>
        <authorList>
            <person name="Paulo B.S."/>
            <person name="Recchia M.J.J."/>
            <person name="Lee S."/>
            <person name="Fergusson C.H."/>
            <person name="Romanowski S.B."/>
            <person name="Hernandez A."/>
            <person name="Krull N."/>
            <person name="Liu D.Y."/>
            <person name="Cavanagh H."/>
            <person name="Bos A."/>
            <person name="Gray C.A."/>
            <person name="Murphy B.T."/>
            <person name="Linington R.G."/>
            <person name="Eustaquio A.S."/>
        </authorList>
    </citation>
    <scope>NUCLEOTIDE SEQUENCE [LARGE SCALE GENOMIC DNA]</scope>
    <source>
        <strain evidence="2 3">RL16-012-BIC-B</strain>
    </source>
</reference>
<gene>
    <name evidence="2" type="ORF">PQR66_16365</name>
</gene>
<dbReference type="GO" id="GO:0016740">
    <property type="term" value="F:transferase activity"/>
    <property type="evidence" value="ECO:0007669"/>
    <property type="project" value="UniProtKB-KW"/>
</dbReference>
<dbReference type="InterPro" id="IPR007345">
    <property type="entry name" value="Polysacch_pyruvyl_Trfase"/>
</dbReference>